<evidence type="ECO:0000259" key="8">
    <source>
        <dbReference type="PROSITE" id="PS50011"/>
    </source>
</evidence>
<keyword evidence="3 6" id="KW-0547">Nucleotide-binding</keyword>
<dbReference type="SMART" id="SM00777">
    <property type="entry name" value="Mad3_BUB1_I"/>
    <property type="match status" value="1"/>
</dbReference>
<dbReference type="PANTHER" id="PTHR22974:SF21">
    <property type="entry name" value="DUAL SPECIFICITY PROTEIN KINASE TTK"/>
    <property type="match status" value="1"/>
</dbReference>
<feature type="region of interest" description="Disordered" evidence="7">
    <location>
        <begin position="424"/>
        <end position="586"/>
    </location>
</feature>
<feature type="compositionally biased region" description="Low complexity" evidence="7">
    <location>
        <begin position="1218"/>
        <end position="1228"/>
    </location>
</feature>
<dbReference type="PROSITE" id="PS50011">
    <property type="entry name" value="PROTEIN_KINASE_DOM"/>
    <property type="match status" value="1"/>
</dbReference>
<evidence type="ECO:0000256" key="7">
    <source>
        <dbReference type="SAM" id="MobiDB-lite"/>
    </source>
</evidence>
<dbReference type="SMART" id="SM00220">
    <property type="entry name" value="S_TKc"/>
    <property type="match status" value="1"/>
</dbReference>
<evidence type="ECO:0000256" key="5">
    <source>
        <dbReference type="ARBA" id="ARBA00022840"/>
    </source>
</evidence>
<dbReference type="GO" id="GO:0005524">
    <property type="term" value="F:ATP binding"/>
    <property type="evidence" value="ECO:0007669"/>
    <property type="project" value="UniProtKB-UniRule"/>
</dbReference>
<dbReference type="GO" id="GO:0033316">
    <property type="term" value="P:meiotic spindle assembly checkpoint signaling"/>
    <property type="evidence" value="ECO:0007669"/>
    <property type="project" value="TreeGrafter"/>
</dbReference>
<name>A0A2P6VHU2_9CHLO</name>
<accession>A0A2P6VHU2</accession>
<dbReference type="STRING" id="554055.A0A2P6VHU2"/>
<feature type="compositionally biased region" description="Polar residues" evidence="7">
    <location>
        <begin position="224"/>
        <end position="236"/>
    </location>
</feature>
<feature type="compositionally biased region" description="Low complexity" evidence="7">
    <location>
        <begin position="598"/>
        <end position="607"/>
    </location>
</feature>
<feature type="region of interest" description="Disordered" evidence="7">
    <location>
        <begin position="1104"/>
        <end position="1125"/>
    </location>
</feature>
<keyword evidence="2" id="KW-0808">Transferase</keyword>
<dbReference type="GO" id="GO:0005634">
    <property type="term" value="C:nucleus"/>
    <property type="evidence" value="ECO:0007669"/>
    <property type="project" value="TreeGrafter"/>
</dbReference>
<feature type="compositionally biased region" description="Polar residues" evidence="7">
    <location>
        <begin position="338"/>
        <end position="350"/>
    </location>
</feature>
<feature type="region of interest" description="Disordered" evidence="7">
    <location>
        <begin position="338"/>
        <end position="358"/>
    </location>
</feature>
<dbReference type="Pfam" id="PF00069">
    <property type="entry name" value="Pkinase"/>
    <property type="match status" value="1"/>
</dbReference>
<dbReference type="PANTHER" id="PTHR22974">
    <property type="entry name" value="MIXED LINEAGE PROTEIN KINASE"/>
    <property type="match status" value="1"/>
</dbReference>
<feature type="region of interest" description="Disordered" evidence="7">
    <location>
        <begin position="598"/>
        <end position="649"/>
    </location>
</feature>
<reference evidence="9 10" key="1">
    <citation type="journal article" date="2018" name="Plant J.">
        <title>Genome sequences of Chlorella sorokiniana UTEX 1602 and Micractinium conductrix SAG 241.80: implications to maltose excretion by a green alga.</title>
        <authorList>
            <person name="Arriola M.B."/>
            <person name="Velmurugan N."/>
            <person name="Zhang Y."/>
            <person name="Plunkett M.H."/>
            <person name="Hondzo H."/>
            <person name="Barney B.M."/>
        </authorList>
    </citation>
    <scope>NUCLEOTIDE SEQUENCE [LARGE SCALE GENOMIC DNA]</scope>
    <source>
        <strain evidence="9 10">SAG 241.80</strain>
    </source>
</reference>
<proteinExistence type="predicted"/>
<dbReference type="InterPro" id="IPR011009">
    <property type="entry name" value="Kinase-like_dom_sf"/>
</dbReference>
<dbReference type="EMBL" id="LHPF02000006">
    <property type="protein sequence ID" value="PSC73666.1"/>
    <property type="molecule type" value="Genomic_DNA"/>
</dbReference>
<keyword evidence="4" id="KW-0418">Kinase</keyword>
<keyword evidence="5 6" id="KW-0067">ATP-binding</keyword>
<feature type="compositionally biased region" description="Low complexity" evidence="7">
    <location>
        <begin position="795"/>
        <end position="806"/>
    </location>
</feature>
<feature type="region of interest" description="Disordered" evidence="7">
    <location>
        <begin position="387"/>
        <end position="412"/>
    </location>
</feature>
<dbReference type="Gene3D" id="1.10.510.10">
    <property type="entry name" value="Transferase(Phosphotransferase) domain 1"/>
    <property type="match status" value="1"/>
</dbReference>
<dbReference type="PROSITE" id="PS00107">
    <property type="entry name" value="PROTEIN_KINASE_ATP"/>
    <property type="match status" value="1"/>
</dbReference>
<feature type="region of interest" description="Disordered" evidence="7">
    <location>
        <begin position="762"/>
        <end position="813"/>
    </location>
</feature>
<evidence type="ECO:0000313" key="9">
    <source>
        <dbReference type="EMBL" id="PSC73666.1"/>
    </source>
</evidence>
<dbReference type="FunFam" id="3.30.200.20:FF:000131">
    <property type="entry name" value="Dual specificity protein kinase TTK"/>
    <property type="match status" value="1"/>
</dbReference>
<feature type="compositionally biased region" description="Low complexity" evidence="7">
    <location>
        <begin position="774"/>
        <end position="786"/>
    </location>
</feature>
<feature type="compositionally biased region" description="Pro residues" evidence="7">
    <location>
        <begin position="608"/>
        <end position="617"/>
    </location>
</feature>
<sequence>MPARRTSAGGGAASGWERQLEAYVRAQGGTPGAQRTARMRLADAVRVAPQSPEAWWALLAAEEAGGGGSTATLDRTGAPARGGISLFDLYGAATRAVPRQGNYGNECFVRIWLGFARQQWARNADDARDVLKMLKSQHIGETSAALYYEWAALELAGGNQFKALGVLSKGLKERAQPASLLEQMHADVQAGKFAYQPPWGANGTASAGAPPAEKQTVAPAVQTHDQGNRTGHSGASSLGAAFLTPGVGDERRNHSATPTLEMVAGSGATDTLVINRAPAARQGSNLAPRPADSGRRGSGGGNGGDTETVVLGSKAAAAPAASQQQQHTAGLTDQLANRTSHTMHSGSTVGSDDPTATMRMKTPAAAGLSHRSGGSTGSLGEEATVSLRKPGSADGAAADQQHASGSSGDETLVINRSARLKDVMGSAGPKDAAAGGGGSSAAGKDAAPQPLLKPRRLGVLGKAQRVVSGSAGRPPLAPAAAAEQQQDAVGGDDAAAAAAAAEANRKRKAEIEAAHSPKPLLSVGEGKRRQSPCADEVKPASRTAAAAGAAAAPPRPAERQLPPVPRFDEQRPAAASRAAAAEVVTTAAPNRRPLAAVAGTHAATASRPPVPAAPPAARPQQVVLREGGAAGRSGRDEEEDGEEDETAPVVLSKLAQRVQRGRQSLAPSKIVLGGDGSLLHRSSAGIPGANDGDDDEPTLPVGNPPATAAAAASDDADATRPLARAPSSRAASPLPQRPAGPRVQIDSAGNVAVTRAGSASIRTLPVPPAPPPALAAAAPAPAARVPMGPPPPKPARAAAPAAQHAARPGRRVVEDENTVTVKDICYTKLECVGRGGSSKVYKVMAPNRKIFALKRIRLQGRDAEAASGFLDEIKLLNSLAGRSNIIQLIDSEVHRSEGLIYMVLEYGDIDLARLLQKHEKARREKAGGVAVEEIDENFTRLYWEQMLQAVDTIHHERIVHSDLKPANFLVVEGQLKLIDFGIAKAIQSDTTSIARESQVGTLNYMSPEAILGGQNNIRGGPPMKVGRASDIWSLGCILYQMVYGHTPFSHMPFIQKMHAIIDSNHRVAFPPIKNAALLDVIQRCLDRNPRSRITMQELLEHPFLRPTHAPAPAPAKPSGSSVELSREQLTKLLQQVAAAGMSGGDVGHLSDTLFKQLASGLSPDLVSRKAMAAEQARSVVATQQAQQAQAPQRREAAAPAAQALPQQARAPAPPQPQQPGSVAAAAAQAAGARAGQRADAVAALESRPRAAAAPAACTRSGRAALMPISQTALQQQAASLRRVDPAQKAAPAARQPDSGLEAALRKGLERFKFEDAIGGGDEGNTTGGFGDL</sequence>
<feature type="domain" description="Protein kinase" evidence="8">
    <location>
        <begin position="826"/>
        <end position="1104"/>
    </location>
</feature>
<dbReference type="InterPro" id="IPR008271">
    <property type="entry name" value="Ser/Thr_kinase_AS"/>
</dbReference>
<feature type="region of interest" description="Disordered" evidence="7">
    <location>
        <begin position="1183"/>
        <end position="1228"/>
    </location>
</feature>
<evidence type="ECO:0000256" key="4">
    <source>
        <dbReference type="ARBA" id="ARBA00022777"/>
    </source>
</evidence>
<dbReference type="Gene3D" id="3.30.200.20">
    <property type="entry name" value="Phosphorylase Kinase, domain 1"/>
    <property type="match status" value="1"/>
</dbReference>
<dbReference type="GO" id="GO:0000776">
    <property type="term" value="C:kinetochore"/>
    <property type="evidence" value="ECO:0007669"/>
    <property type="project" value="TreeGrafter"/>
</dbReference>
<evidence type="ECO:0000256" key="6">
    <source>
        <dbReference type="PROSITE-ProRule" id="PRU10141"/>
    </source>
</evidence>
<dbReference type="GO" id="GO:0034501">
    <property type="term" value="P:protein localization to kinetochore"/>
    <property type="evidence" value="ECO:0007669"/>
    <property type="project" value="TreeGrafter"/>
</dbReference>
<keyword evidence="10" id="KW-1185">Reference proteome</keyword>
<feature type="compositionally biased region" description="Low complexity" evidence="7">
    <location>
        <begin position="471"/>
        <end position="502"/>
    </location>
</feature>
<dbReference type="Gene3D" id="1.25.40.430">
    <property type="match status" value="1"/>
</dbReference>
<dbReference type="GO" id="GO:0004674">
    <property type="term" value="F:protein serine/threonine kinase activity"/>
    <property type="evidence" value="ECO:0007669"/>
    <property type="project" value="UniProtKB-KW"/>
</dbReference>
<dbReference type="InterPro" id="IPR000719">
    <property type="entry name" value="Prot_kinase_dom"/>
</dbReference>
<dbReference type="SUPFAM" id="SSF56112">
    <property type="entry name" value="Protein kinase-like (PK-like)"/>
    <property type="match status" value="1"/>
</dbReference>
<dbReference type="FunFam" id="1.10.510.10:FF:000224">
    <property type="entry name" value="serine/threonine-protein kinase mph1 isoform X1"/>
    <property type="match status" value="1"/>
</dbReference>
<feature type="compositionally biased region" description="Low complexity" evidence="7">
    <location>
        <begin position="706"/>
        <end position="739"/>
    </location>
</feature>
<dbReference type="Proteomes" id="UP000239649">
    <property type="component" value="Unassembled WGS sequence"/>
</dbReference>
<evidence type="ECO:0000256" key="2">
    <source>
        <dbReference type="ARBA" id="ARBA00022679"/>
    </source>
</evidence>
<feature type="compositionally biased region" description="Low complexity" evidence="7">
    <location>
        <begin position="540"/>
        <end position="552"/>
    </location>
</feature>
<dbReference type="OrthoDB" id="20524at2759"/>
<feature type="compositionally biased region" description="Low complexity" evidence="7">
    <location>
        <begin position="1183"/>
        <end position="1210"/>
    </location>
</feature>
<evidence type="ECO:0000256" key="1">
    <source>
        <dbReference type="ARBA" id="ARBA00022527"/>
    </source>
</evidence>
<dbReference type="InterPro" id="IPR027084">
    <property type="entry name" value="Mps1_cat"/>
</dbReference>
<feature type="region of interest" description="Disordered" evidence="7">
    <location>
        <begin position="669"/>
        <end position="749"/>
    </location>
</feature>
<dbReference type="GO" id="GO:0007094">
    <property type="term" value="P:mitotic spindle assembly checkpoint signaling"/>
    <property type="evidence" value="ECO:0007669"/>
    <property type="project" value="TreeGrafter"/>
</dbReference>
<feature type="binding site" evidence="6">
    <location>
        <position position="854"/>
    </location>
    <ligand>
        <name>ATP</name>
        <dbReference type="ChEBI" id="CHEBI:30616"/>
    </ligand>
</feature>
<evidence type="ECO:0000256" key="3">
    <source>
        <dbReference type="ARBA" id="ARBA00022741"/>
    </source>
</evidence>
<dbReference type="GO" id="GO:0004712">
    <property type="term" value="F:protein serine/threonine/tyrosine kinase activity"/>
    <property type="evidence" value="ECO:0007669"/>
    <property type="project" value="TreeGrafter"/>
</dbReference>
<comment type="caution">
    <text evidence="9">The sequence shown here is derived from an EMBL/GenBank/DDBJ whole genome shotgun (WGS) entry which is preliminary data.</text>
</comment>
<dbReference type="InterPro" id="IPR017441">
    <property type="entry name" value="Protein_kinase_ATP_BS"/>
</dbReference>
<dbReference type="PROSITE" id="PS00108">
    <property type="entry name" value="PROTEIN_KINASE_ST"/>
    <property type="match status" value="1"/>
</dbReference>
<feature type="compositionally biased region" description="Acidic residues" evidence="7">
    <location>
        <begin position="636"/>
        <end position="646"/>
    </location>
</feature>
<dbReference type="InterPro" id="IPR013212">
    <property type="entry name" value="Mad3/Bub1_I"/>
</dbReference>
<protein>
    <recommendedName>
        <fullName evidence="8">Protein kinase domain-containing protein</fullName>
    </recommendedName>
</protein>
<organism evidence="9 10">
    <name type="scientific">Micractinium conductrix</name>
    <dbReference type="NCBI Taxonomy" id="554055"/>
    <lineage>
        <taxon>Eukaryota</taxon>
        <taxon>Viridiplantae</taxon>
        <taxon>Chlorophyta</taxon>
        <taxon>core chlorophytes</taxon>
        <taxon>Trebouxiophyceae</taxon>
        <taxon>Chlorellales</taxon>
        <taxon>Chlorellaceae</taxon>
        <taxon>Chlorella clade</taxon>
        <taxon>Micractinium</taxon>
    </lineage>
</organism>
<dbReference type="GO" id="GO:0098813">
    <property type="term" value="P:nuclear chromosome segregation"/>
    <property type="evidence" value="ECO:0007669"/>
    <property type="project" value="UniProtKB-ARBA"/>
</dbReference>
<feature type="region of interest" description="Disordered" evidence="7">
    <location>
        <begin position="278"/>
        <end position="308"/>
    </location>
</feature>
<dbReference type="CDD" id="cd14131">
    <property type="entry name" value="PKc_Mps1"/>
    <property type="match status" value="1"/>
</dbReference>
<feature type="region of interest" description="Disordered" evidence="7">
    <location>
        <begin position="224"/>
        <end position="253"/>
    </location>
</feature>
<gene>
    <name evidence="9" type="ORF">C2E20_3077</name>
</gene>
<feature type="compositionally biased region" description="Low complexity" evidence="7">
    <location>
        <begin position="572"/>
        <end position="586"/>
    </location>
</feature>
<evidence type="ECO:0000313" key="10">
    <source>
        <dbReference type="Proteomes" id="UP000239649"/>
    </source>
</evidence>
<keyword evidence="1" id="KW-0723">Serine/threonine-protein kinase</keyword>